<evidence type="ECO:0000313" key="4">
    <source>
        <dbReference type="EMBL" id="GAQ89067.1"/>
    </source>
</evidence>
<evidence type="ECO:0000313" key="5">
    <source>
        <dbReference type="Proteomes" id="UP000054558"/>
    </source>
</evidence>
<protein>
    <submittedName>
        <fullName evidence="4">Uncharacterized protein</fullName>
    </submittedName>
</protein>
<sequence length="479" mass="53263">MFLRVQCDNQFLTTGPKLKNLGPMAPHSKTWFGLRKGNPSKSTSALVPPTAKSSTSGLSGPAGEESAHVDRFLTTVSKVDATPLVRDGRLHKQVETRSDRVTKLWAEIGTLGRKLNDEMQEIERSIEELARARAQLGEVQSEATSLRTELAAARRNGERTEKELARARARLTELKAERGGLRAQVETLESKLAAEEKEKLEAASKVAELESALEIARDATAALKGAAEASARRAREGDRLHYVLACNGQTGSIARSILASEPESLLYKTFCGEWDYARDDSGRAIVTCHPDRWAAVLEHLTTGAVPKQRDSQLLEQARFWNLQRLTSALEALTPGVVVSNADSQGFTVRGTFVSVMNFSKQNLPFVTPQSHVMKLHINESGIWVYFQPDSDDIPADAQLSYRCRVLVRDNSIVKDWSTATCEKFKKYESWERPPAEGSEKGWGHTWRDWGHTLHQMASEPLALAHDSLVVEFEVRYLDE</sequence>
<dbReference type="AlphaFoldDB" id="A0A1Y1IK76"/>
<organism evidence="4 5">
    <name type="scientific">Klebsormidium nitens</name>
    <name type="common">Green alga</name>
    <name type="synonym">Ulothrix nitens</name>
    <dbReference type="NCBI Taxonomy" id="105231"/>
    <lineage>
        <taxon>Eukaryota</taxon>
        <taxon>Viridiplantae</taxon>
        <taxon>Streptophyta</taxon>
        <taxon>Klebsormidiophyceae</taxon>
        <taxon>Klebsormidiales</taxon>
        <taxon>Klebsormidiaceae</taxon>
        <taxon>Klebsormidium</taxon>
    </lineage>
</organism>
<evidence type="ECO:0000256" key="1">
    <source>
        <dbReference type="ARBA" id="ARBA00004906"/>
    </source>
</evidence>
<dbReference type="EMBL" id="DF237433">
    <property type="protein sequence ID" value="GAQ89067.1"/>
    <property type="molecule type" value="Genomic_DNA"/>
</dbReference>
<feature type="compositionally biased region" description="Polar residues" evidence="3">
    <location>
        <begin position="39"/>
        <end position="58"/>
    </location>
</feature>
<dbReference type="Proteomes" id="UP000054558">
    <property type="component" value="Unassembled WGS sequence"/>
</dbReference>
<comment type="pathway">
    <text evidence="1">Protein modification; protein ubiquitination.</text>
</comment>
<evidence type="ECO:0000256" key="2">
    <source>
        <dbReference type="SAM" id="Coils"/>
    </source>
</evidence>
<feature type="region of interest" description="Disordered" evidence="3">
    <location>
        <begin position="30"/>
        <end position="66"/>
    </location>
</feature>
<evidence type="ECO:0000256" key="3">
    <source>
        <dbReference type="SAM" id="MobiDB-lite"/>
    </source>
</evidence>
<name>A0A1Y1IK76_KLENI</name>
<reference evidence="4 5" key="1">
    <citation type="journal article" date="2014" name="Nat. Commun.">
        <title>Klebsormidium flaccidum genome reveals primary factors for plant terrestrial adaptation.</title>
        <authorList>
            <person name="Hori K."/>
            <person name="Maruyama F."/>
            <person name="Fujisawa T."/>
            <person name="Togashi T."/>
            <person name="Yamamoto N."/>
            <person name="Seo M."/>
            <person name="Sato S."/>
            <person name="Yamada T."/>
            <person name="Mori H."/>
            <person name="Tajima N."/>
            <person name="Moriyama T."/>
            <person name="Ikeuchi M."/>
            <person name="Watanabe M."/>
            <person name="Wada H."/>
            <person name="Kobayashi K."/>
            <person name="Saito M."/>
            <person name="Masuda T."/>
            <person name="Sasaki-Sekimoto Y."/>
            <person name="Mashiguchi K."/>
            <person name="Awai K."/>
            <person name="Shimojima M."/>
            <person name="Masuda S."/>
            <person name="Iwai M."/>
            <person name="Nobusawa T."/>
            <person name="Narise T."/>
            <person name="Kondo S."/>
            <person name="Saito H."/>
            <person name="Sato R."/>
            <person name="Murakawa M."/>
            <person name="Ihara Y."/>
            <person name="Oshima-Yamada Y."/>
            <person name="Ohtaka K."/>
            <person name="Satoh M."/>
            <person name="Sonobe K."/>
            <person name="Ishii M."/>
            <person name="Ohtani R."/>
            <person name="Kanamori-Sato M."/>
            <person name="Honoki R."/>
            <person name="Miyazaki D."/>
            <person name="Mochizuki H."/>
            <person name="Umetsu J."/>
            <person name="Higashi K."/>
            <person name="Shibata D."/>
            <person name="Kamiya Y."/>
            <person name="Sato N."/>
            <person name="Nakamura Y."/>
            <person name="Tabata S."/>
            <person name="Ida S."/>
            <person name="Kurokawa K."/>
            <person name="Ohta H."/>
        </authorList>
    </citation>
    <scope>NUCLEOTIDE SEQUENCE [LARGE SCALE GENOMIC DNA]</scope>
    <source>
        <strain evidence="4 5">NIES-2285</strain>
    </source>
</reference>
<keyword evidence="2" id="KW-0175">Coiled coil</keyword>
<dbReference type="SUPFAM" id="SSF54695">
    <property type="entry name" value="POZ domain"/>
    <property type="match status" value="1"/>
</dbReference>
<proteinExistence type="predicted"/>
<dbReference type="Gene3D" id="3.30.710.10">
    <property type="entry name" value="Potassium Channel Kv1.1, Chain A"/>
    <property type="match status" value="1"/>
</dbReference>
<gene>
    <name evidence="4" type="ORF">KFL_004840070</name>
</gene>
<dbReference type="Gene3D" id="1.10.287.1490">
    <property type="match status" value="1"/>
</dbReference>
<dbReference type="InterPro" id="IPR011333">
    <property type="entry name" value="SKP1/BTB/POZ_sf"/>
</dbReference>
<keyword evidence="5" id="KW-1185">Reference proteome</keyword>
<feature type="coiled-coil region" evidence="2">
    <location>
        <begin position="112"/>
        <end position="212"/>
    </location>
</feature>
<accession>A0A1Y1IK76</accession>